<proteinExistence type="predicted"/>
<dbReference type="PROSITE" id="PS50262">
    <property type="entry name" value="G_PROTEIN_RECEP_F1_2"/>
    <property type="match status" value="1"/>
</dbReference>
<feature type="domain" description="G-protein coupled receptors family 1 profile" evidence="8">
    <location>
        <begin position="1"/>
        <end position="57"/>
    </location>
</feature>
<evidence type="ECO:0000256" key="1">
    <source>
        <dbReference type="ARBA" id="ARBA00004651"/>
    </source>
</evidence>
<evidence type="ECO:0000259" key="8">
    <source>
        <dbReference type="PROSITE" id="PS50262"/>
    </source>
</evidence>
<dbReference type="Proteomes" id="UP001497497">
    <property type="component" value="Unassembled WGS sequence"/>
</dbReference>
<evidence type="ECO:0000313" key="10">
    <source>
        <dbReference type="Proteomes" id="UP001497497"/>
    </source>
</evidence>
<gene>
    <name evidence="9" type="ORF">GSLYS_00000340001</name>
</gene>
<dbReference type="PANTHER" id="PTHR24241">
    <property type="entry name" value="NEUROPEPTIDE RECEPTOR-RELATED G-PROTEIN COUPLED RECEPTOR"/>
    <property type="match status" value="1"/>
</dbReference>
<evidence type="ECO:0000256" key="2">
    <source>
        <dbReference type="ARBA" id="ARBA00022475"/>
    </source>
</evidence>
<feature type="transmembrane region" description="Helical" evidence="7">
    <location>
        <begin position="36"/>
        <end position="60"/>
    </location>
</feature>
<keyword evidence="4 7" id="KW-1133">Transmembrane helix</keyword>
<organism evidence="9 10">
    <name type="scientific">Lymnaea stagnalis</name>
    <name type="common">Great pond snail</name>
    <name type="synonym">Helix stagnalis</name>
    <dbReference type="NCBI Taxonomy" id="6523"/>
    <lineage>
        <taxon>Eukaryota</taxon>
        <taxon>Metazoa</taxon>
        <taxon>Spiralia</taxon>
        <taxon>Lophotrochozoa</taxon>
        <taxon>Mollusca</taxon>
        <taxon>Gastropoda</taxon>
        <taxon>Heterobranchia</taxon>
        <taxon>Euthyneura</taxon>
        <taxon>Panpulmonata</taxon>
        <taxon>Hygrophila</taxon>
        <taxon>Lymnaeoidea</taxon>
        <taxon>Lymnaeidae</taxon>
        <taxon>Lymnaea</taxon>
    </lineage>
</organism>
<evidence type="ECO:0000256" key="3">
    <source>
        <dbReference type="ARBA" id="ARBA00022692"/>
    </source>
</evidence>
<evidence type="ECO:0000256" key="5">
    <source>
        <dbReference type="ARBA" id="ARBA00023136"/>
    </source>
</evidence>
<evidence type="ECO:0000256" key="6">
    <source>
        <dbReference type="ARBA" id="ARBA00023170"/>
    </source>
</evidence>
<accession>A0AAV2GXS5</accession>
<dbReference type="GO" id="GO:0005886">
    <property type="term" value="C:plasma membrane"/>
    <property type="evidence" value="ECO:0007669"/>
    <property type="project" value="UniProtKB-SubCell"/>
</dbReference>
<name>A0AAV2GXS5_LYMST</name>
<reference evidence="9 10" key="1">
    <citation type="submission" date="2024-04" db="EMBL/GenBank/DDBJ databases">
        <authorList>
            <consortium name="Genoscope - CEA"/>
            <person name="William W."/>
        </authorList>
    </citation>
    <scope>NUCLEOTIDE SEQUENCE [LARGE SCALE GENOMIC DNA]</scope>
</reference>
<evidence type="ECO:0000256" key="4">
    <source>
        <dbReference type="ARBA" id="ARBA00022989"/>
    </source>
</evidence>
<evidence type="ECO:0000313" key="9">
    <source>
        <dbReference type="EMBL" id="CAL1526163.1"/>
    </source>
</evidence>
<sequence length="123" mass="14115">MLVIIIIVFLVSWGPKLILQIMKKMEFPILYQTSAFIAFHVINCLPYFQSCINPIIYVMMSKNIRSSIRHLASSLCACKRCTRDRWAESPSHELIQTNHSHIGAGQSYDTYRSYCGTKSTTHV</sequence>
<evidence type="ECO:0000256" key="7">
    <source>
        <dbReference type="SAM" id="Phobius"/>
    </source>
</evidence>
<keyword evidence="2" id="KW-1003">Cell membrane</keyword>
<keyword evidence="10" id="KW-1185">Reference proteome</keyword>
<dbReference type="GO" id="GO:0004930">
    <property type="term" value="F:G protein-coupled receptor activity"/>
    <property type="evidence" value="ECO:0007669"/>
    <property type="project" value="InterPro"/>
</dbReference>
<dbReference type="PRINTS" id="PR00237">
    <property type="entry name" value="GPCRRHODOPSN"/>
</dbReference>
<dbReference type="PANTHER" id="PTHR24241:SF76">
    <property type="entry name" value="NEUROPEPTIDE SIFAMIDE RECEPTOR"/>
    <property type="match status" value="1"/>
</dbReference>
<dbReference type="InterPro" id="IPR000276">
    <property type="entry name" value="GPCR_Rhodpsn"/>
</dbReference>
<dbReference type="EMBL" id="CAXITT010000002">
    <property type="protein sequence ID" value="CAL1526163.1"/>
    <property type="molecule type" value="Genomic_DNA"/>
</dbReference>
<dbReference type="SUPFAM" id="SSF81321">
    <property type="entry name" value="Family A G protein-coupled receptor-like"/>
    <property type="match status" value="1"/>
</dbReference>
<dbReference type="AlphaFoldDB" id="A0AAV2GXS5"/>
<dbReference type="GO" id="GO:0042277">
    <property type="term" value="F:peptide binding"/>
    <property type="evidence" value="ECO:0007669"/>
    <property type="project" value="TreeGrafter"/>
</dbReference>
<comment type="subcellular location">
    <subcellularLocation>
        <location evidence="1">Cell membrane</location>
        <topology evidence="1">Multi-pass membrane protein</topology>
    </subcellularLocation>
</comment>
<dbReference type="GO" id="GO:0032870">
    <property type="term" value="P:cellular response to hormone stimulus"/>
    <property type="evidence" value="ECO:0007669"/>
    <property type="project" value="TreeGrafter"/>
</dbReference>
<dbReference type="InterPro" id="IPR017452">
    <property type="entry name" value="GPCR_Rhodpsn_7TM"/>
</dbReference>
<comment type="caution">
    <text evidence="9">The sequence shown here is derived from an EMBL/GenBank/DDBJ whole genome shotgun (WGS) entry which is preliminary data.</text>
</comment>
<keyword evidence="6" id="KW-0675">Receptor</keyword>
<protein>
    <recommendedName>
        <fullName evidence="8">G-protein coupled receptors family 1 profile domain-containing protein</fullName>
    </recommendedName>
</protein>
<keyword evidence="3 7" id="KW-0812">Transmembrane</keyword>
<dbReference type="Gene3D" id="1.20.1070.10">
    <property type="entry name" value="Rhodopsin 7-helix transmembrane proteins"/>
    <property type="match status" value="1"/>
</dbReference>
<keyword evidence="5 7" id="KW-0472">Membrane</keyword>